<dbReference type="GO" id="GO:0005840">
    <property type="term" value="C:ribosome"/>
    <property type="evidence" value="ECO:0007669"/>
    <property type="project" value="UniProtKB-KW"/>
</dbReference>
<reference evidence="7 8" key="1">
    <citation type="submission" date="2022-03" db="EMBL/GenBank/DDBJ databases">
        <title>Novel taxa within the pig intestine.</title>
        <authorList>
            <person name="Wylensek D."/>
            <person name="Bishof K."/>
            <person name="Afrizal A."/>
            <person name="Clavel T."/>
        </authorList>
    </citation>
    <scope>NUCLEOTIDE SEQUENCE [LARGE SCALE GENOMIC DNA]</scope>
    <source>
        <strain evidence="7 8">CLA-KB-P66</strain>
    </source>
</reference>
<keyword evidence="2 7" id="KW-0689">Ribosomal protein</keyword>
<evidence type="ECO:0000256" key="4">
    <source>
        <dbReference type="ARBA" id="ARBA00035104"/>
    </source>
</evidence>
<sequence>MDNKKYKATFVLDTRGYDQSVDTLIEKLTGIVTAIGGKVEKTENLGVKEFVRTPDRKFVSGVYVCVEFEGPSNSASQIKEKLSRDKTVNRLIVLAE</sequence>
<evidence type="ECO:0000313" key="7">
    <source>
        <dbReference type="EMBL" id="MDX8415904.1"/>
    </source>
</evidence>
<evidence type="ECO:0000256" key="3">
    <source>
        <dbReference type="ARBA" id="ARBA00023274"/>
    </source>
</evidence>
<evidence type="ECO:0000256" key="2">
    <source>
        <dbReference type="ARBA" id="ARBA00022980"/>
    </source>
</evidence>
<comment type="function">
    <text evidence="4">Binds together with bS18 to 16S ribosomal RNA.</text>
</comment>
<gene>
    <name evidence="7" type="ORF">MOX91_06915</name>
</gene>
<dbReference type="InterPro" id="IPR000529">
    <property type="entry name" value="Ribosomal_bS6"/>
</dbReference>
<keyword evidence="3" id="KW-0687">Ribonucleoprotein</keyword>
<dbReference type="InterPro" id="IPR014717">
    <property type="entry name" value="Transl_elong_EF1B/ribsomal_bS6"/>
</dbReference>
<dbReference type="InterPro" id="IPR035980">
    <property type="entry name" value="Ribosomal_bS6_sf"/>
</dbReference>
<dbReference type="SUPFAM" id="SSF54995">
    <property type="entry name" value="Ribosomal protein S6"/>
    <property type="match status" value="1"/>
</dbReference>
<evidence type="ECO:0000256" key="6">
    <source>
        <dbReference type="ARBA" id="ARBA00035520"/>
    </source>
</evidence>
<accession>A0ABU4WKH4</accession>
<proteinExistence type="inferred from homology"/>
<evidence type="ECO:0000313" key="8">
    <source>
        <dbReference type="Proteomes" id="UP001275932"/>
    </source>
</evidence>
<organism evidence="7 8">
    <name type="scientific">Intestinicryptomonas porci</name>
    <dbReference type="NCBI Taxonomy" id="2926320"/>
    <lineage>
        <taxon>Bacteria</taxon>
        <taxon>Pseudomonadati</taxon>
        <taxon>Verrucomicrobiota</taxon>
        <taxon>Opitutia</taxon>
        <taxon>Opitutales</taxon>
        <taxon>Intestinicryptomonaceae</taxon>
        <taxon>Intestinicryptomonas</taxon>
    </lineage>
</organism>
<evidence type="ECO:0000256" key="5">
    <source>
        <dbReference type="ARBA" id="ARBA00035294"/>
    </source>
</evidence>
<protein>
    <recommendedName>
        <fullName evidence="5">Small ribosomal subunit protein bS6</fullName>
    </recommendedName>
    <alternativeName>
        <fullName evidence="6">30S ribosomal protein S6</fullName>
    </alternativeName>
</protein>
<dbReference type="EMBL" id="JALBUT010000007">
    <property type="protein sequence ID" value="MDX8415904.1"/>
    <property type="molecule type" value="Genomic_DNA"/>
</dbReference>
<dbReference type="Gene3D" id="3.30.70.60">
    <property type="match status" value="1"/>
</dbReference>
<dbReference type="InterPro" id="IPR020814">
    <property type="entry name" value="Ribosomal_S6_plastid/chlpt"/>
</dbReference>
<comment type="similarity">
    <text evidence="1">Belongs to the bacterial ribosomal protein bS6 family.</text>
</comment>
<name>A0ABU4WKH4_9BACT</name>
<dbReference type="Pfam" id="PF01250">
    <property type="entry name" value="Ribosomal_S6"/>
    <property type="match status" value="1"/>
</dbReference>
<evidence type="ECO:0000256" key="1">
    <source>
        <dbReference type="ARBA" id="ARBA00009512"/>
    </source>
</evidence>
<dbReference type="RefSeq" id="WP_370397357.1">
    <property type="nucleotide sequence ID" value="NZ_JALBUT010000007.1"/>
</dbReference>
<dbReference type="CDD" id="cd00473">
    <property type="entry name" value="bS6"/>
    <property type="match status" value="1"/>
</dbReference>
<comment type="caution">
    <text evidence="7">The sequence shown here is derived from an EMBL/GenBank/DDBJ whole genome shotgun (WGS) entry which is preliminary data.</text>
</comment>
<keyword evidence="8" id="KW-1185">Reference proteome</keyword>
<dbReference type="Proteomes" id="UP001275932">
    <property type="component" value="Unassembled WGS sequence"/>
</dbReference>